<organism evidence="1 2">
    <name type="scientific">Colletotrichum zoysiae</name>
    <dbReference type="NCBI Taxonomy" id="1216348"/>
    <lineage>
        <taxon>Eukaryota</taxon>
        <taxon>Fungi</taxon>
        <taxon>Dikarya</taxon>
        <taxon>Ascomycota</taxon>
        <taxon>Pezizomycotina</taxon>
        <taxon>Sordariomycetes</taxon>
        <taxon>Hypocreomycetidae</taxon>
        <taxon>Glomerellales</taxon>
        <taxon>Glomerellaceae</taxon>
        <taxon>Colletotrichum</taxon>
        <taxon>Colletotrichum graminicola species complex</taxon>
    </lineage>
</organism>
<proteinExistence type="predicted"/>
<sequence>MAWTEFPCCRALSVASPASLHRSLRSRNLISPVSFRLPRPVETSFLQRTAFVSDLRPLRSSLVHFIFRKRRNPPLHTKALQSPKKTRKQVTSAPPLFFFLFLLLGANYRVNSTSSLEYGGQSNPRHMHDRRSSIAFIKVWFVLGAVECRSGTACYCQAVDRFGLYLSTSVGKSENCRLPYAQNCDSKTCAFCSNQTSASRYRRMVLCRRWAAPLVYY</sequence>
<protein>
    <submittedName>
        <fullName evidence="1">Uncharacterized protein</fullName>
    </submittedName>
</protein>
<dbReference type="EMBL" id="MU842830">
    <property type="protein sequence ID" value="KAK2032496.1"/>
    <property type="molecule type" value="Genomic_DNA"/>
</dbReference>
<gene>
    <name evidence="1" type="ORF">LX32DRAFT_189386</name>
</gene>
<evidence type="ECO:0000313" key="1">
    <source>
        <dbReference type="EMBL" id="KAK2032496.1"/>
    </source>
</evidence>
<name>A0AAD9HQQ6_9PEZI</name>
<accession>A0AAD9HQQ6</accession>
<dbReference type="AlphaFoldDB" id="A0AAD9HQQ6"/>
<reference evidence="1" key="1">
    <citation type="submission" date="2021-06" db="EMBL/GenBank/DDBJ databases">
        <title>Comparative genomics, transcriptomics and evolutionary studies reveal genomic signatures of adaptation to plant cell wall in hemibiotrophic fungi.</title>
        <authorList>
            <consortium name="DOE Joint Genome Institute"/>
            <person name="Baroncelli R."/>
            <person name="Diaz J.F."/>
            <person name="Benocci T."/>
            <person name="Peng M."/>
            <person name="Battaglia E."/>
            <person name="Haridas S."/>
            <person name="Andreopoulos W."/>
            <person name="Labutti K."/>
            <person name="Pangilinan J."/>
            <person name="Floch G.L."/>
            <person name="Makela M.R."/>
            <person name="Henrissat B."/>
            <person name="Grigoriev I.V."/>
            <person name="Crouch J.A."/>
            <person name="De Vries R.P."/>
            <person name="Sukno S.A."/>
            <person name="Thon M.R."/>
        </authorList>
    </citation>
    <scope>NUCLEOTIDE SEQUENCE</scope>
    <source>
        <strain evidence="1">MAFF235873</strain>
    </source>
</reference>
<keyword evidence="2" id="KW-1185">Reference proteome</keyword>
<comment type="caution">
    <text evidence="1">The sequence shown here is derived from an EMBL/GenBank/DDBJ whole genome shotgun (WGS) entry which is preliminary data.</text>
</comment>
<dbReference type="Proteomes" id="UP001232148">
    <property type="component" value="Unassembled WGS sequence"/>
</dbReference>
<evidence type="ECO:0000313" key="2">
    <source>
        <dbReference type="Proteomes" id="UP001232148"/>
    </source>
</evidence>